<keyword evidence="2" id="KW-0812">Transmembrane</keyword>
<gene>
    <name evidence="12" type="ORF">WR25_10862</name>
</gene>
<evidence type="ECO:0000256" key="5">
    <source>
        <dbReference type="ARBA" id="ARBA00023136"/>
    </source>
</evidence>
<dbReference type="Proteomes" id="UP000218231">
    <property type="component" value="Unassembled WGS sequence"/>
</dbReference>
<dbReference type="PANTHER" id="PTHR22722:SF5">
    <property type="entry name" value="LOW-DENSITY LIPOPROTEIN RECEPTOR-RELATED PROTEIN 1B"/>
    <property type="match status" value="1"/>
</dbReference>
<dbReference type="InterPro" id="IPR036055">
    <property type="entry name" value="LDL_receptor-like_sf"/>
</dbReference>
<evidence type="ECO:0000256" key="9">
    <source>
        <dbReference type="PROSITE-ProRule" id="PRU00124"/>
    </source>
</evidence>
<evidence type="ECO:0000256" key="11">
    <source>
        <dbReference type="SAM" id="SignalP"/>
    </source>
</evidence>
<feature type="compositionally biased region" description="Basic and acidic residues" evidence="10">
    <location>
        <begin position="240"/>
        <end position="249"/>
    </location>
</feature>
<evidence type="ECO:0000313" key="12">
    <source>
        <dbReference type="EMBL" id="PAV88544.1"/>
    </source>
</evidence>
<proteinExistence type="predicted"/>
<evidence type="ECO:0000256" key="7">
    <source>
        <dbReference type="ARBA" id="ARBA00023170"/>
    </source>
</evidence>
<dbReference type="PANTHER" id="PTHR22722">
    <property type="entry name" value="LOW-DENSITY LIPOPROTEIN RECEPTOR-RELATED PROTEIN 2-RELATED"/>
    <property type="match status" value="1"/>
</dbReference>
<protein>
    <submittedName>
        <fullName evidence="12">Uncharacterized protein</fullName>
    </submittedName>
</protein>
<keyword evidence="5" id="KW-0472">Membrane</keyword>
<feature type="compositionally biased region" description="Polar residues" evidence="10">
    <location>
        <begin position="194"/>
        <end position="225"/>
    </location>
</feature>
<dbReference type="STRING" id="2018661.A0A2A2LQN5"/>
<keyword evidence="8" id="KW-0325">Glycoprotein</keyword>
<name>A0A2A2LQN5_9BILA</name>
<dbReference type="PROSITE" id="PS50068">
    <property type="entry name" value="LDLRA_2"/>
    <property type="match status" value="3"/>
</dbReference>
<keyword evidence="7" id="KW-0675">Receptor</keyword>
<keyword evidence="3" id="KW-0677">Repeat</keyword>
<feature type="chain" id="PRO_5012945981" evidence="11">
    <location>
        <begin position="19"/>
        <end position="437"/>
    </location>
</feature>
<dbReference type="PRINTS" id="PR00261">
    <property type="entry name" value="LDLRECEPTOR"/>
</dbReference>
<dbReference type="PROSITE" id="PS01209">
    <property type="entry name" value="LDLRA_1"/>
    <property type="match status" value="1"/>
</dbReference>
<dbReference type="InterPro" id="IPR051221">
    <property type="entry name" value="LDLR-related"/>
</dbReference>
<keyword evidence="6 9" id="KW-1015">Disulfide bond</keyword>
<feature type="region of interest" description="Disordered" evidence="10">
    <location>
        <begin position="194"/>
        <end position="258"/>
    </location>
</feature>
<dbReference type="CDD" id="cd00112">
    <property type="entry name" value="LDLa"/>
    <property type="match status" value="3"/>
</dbReference>
<evidence type="ECO:0000256" key="6">
    <source>
        <dbReference type="ARBA" id="ARBA00023157"/>
    </source>
</evidence>
<dbReference type="InterPro" id="IPR023415">
    <property type="entry name" value="LDLR_class-A_CS"/>
</dbReference>
<evidence type="ECO:0000256" key="3">
    <source>
        <dbReference type="ARBA" id="ARBA00022737"/>
    </source>
</evidence>
<dbReference type="GO" id="GO:0005886">
    <property type="term" value="C:plasma membrane"/>
    <property type="evidence" value="ECO:0007669"/>
    <property type="project" value="TreeGrafter"/>
</dbReference>
<dbReference type="Pfam" id="PF00057">
    <property type="entry name" value="Ldl_recept_a"/>
    <property type="match status" value="3"/>
</dbReference>
<dbReference type="AlphaFoldDB" id="A0A2A2LQN5"/>
<feature type="compositionally biased region" description="Low complexity" evidence="10">
    <location>
        <begin position="367"/>
        <end position="384"/>
    </location>
</feature>
<feature type="disulfide bond" evidence="9">
    <location>
        <begin position="162"/>
        <end position="180"/>
    </location>
</feature>
<evidence type="ECO:0000256" key="8">
    <source>
        <dbReference type="ARBA" id="ARBA00023180"/>
    </source>
</evidence>
<dbReference type="Gene3D" id="2.40.128.620">
    <property type="match status" value="1"/>
</dbReference>
<dbReference type="SMART" id="SM00192">
    <property type="entry name" value="LDLa"/>
    <property type="match status" value="3"/>
</dbReference>
<dbReference type="Gene3D" id="4.10.400.10">
    <property type="entry name" value="Low-density Lipoprotein Receptor"/>
    <property type="match status" value="2"/>
</dbReference>
<evidence type="ECO:0000256" key="4">
    <source>
        <dbReference type="ARBA" id="ARBA00022989"/>
    </source>
</evidence>
<keyword evidence="4" id="KW-1133">Transmembrane helix</keyword>
<organism evidence="12 13">
    <name type="scientific">Diploscapter pachys</name>
    <dbReference type="NCBI Taxonomy" id="2018661"/>
    <lineage>
        <taxon>Eukaryota</taxon>
        <taxon>Metazoa</taxon>
        <taxon>Ecdysozoa</taxon>
        <taxon>Nematoda</taxon>
        <taxon>Chromadorea</taxon>
        <taxon>Rhabditida</taxon>
        <taxon>Rhabditina</taxon>
        <taxon>Rhabditomorpha</taxon>
        <taxon>Rhabditoidea</taxon>
        <taxon>Rhabditidae</taxon>
        <taxon>Diploscapter</taxon>
    </lineage>
</organism>
<comment type="caution">
    <text evidence="12">The sequence shown here is derived from an EMBL/GenBank/DDBJ whole genome shotgun (WGS) entry which is preliminary data.</text>
</comment>
<evidence type="ECO:0000256" key="10">
    <source>
        <dbReference type="SAM" id="MobiDB-lite"/>
    </source>
</evidence>
<keyword evidence="13" id="KW-1185">Reference proteome</keyword>
<dbReference type="EMBL" id="LIAE01006516">
    <property type="protein sequence ID" value="PAV88544.1"/>
    <property type="molecule type" value="Genomic_DNA"/>
</dbReference>
<feature type="signal peptide" evidence="11">
    <location>
        <begin position="1"/>
        <end position="18"/>
    </location>
</feature>
<dbReference type="GO" id="GO:0043235">
    <property type="term" value="C:receptor complex"/>
    <property type="evidence" value="ECO:0007669"/>
    <property type="project" value="TreeGrafter"/>
</dbReference>
<accession>A0A2A2LQN5</accession>
<feature type="disulfide bond" evidence="9">
    <location>
        <begin position="155"/>
        <end position="167"/>
    </location>
</feature>
<evidence type="ECO:0000313" key="13">
    <source>
        <dbReference type="Proteomes" id="UP000218231"/>
    </source>
</evidence>
<feature type="disulfide bond" evidence="9">
    <location>
        <begin position="58"/>
        <end position="76"/>
    </location>
</feature>
<evidence type="ECO:0000256" key="1">
    <source>
        <dbReference type="ARBA" id="ARBA00004167"/>
    </source>
</evidence>
<sequence>MTALILLFTAIVFRHIQSESLDENVMSIGDELNETDVLLTTMTTTVGSNGCNQDQFRCHDGKCILSEWLCDGGRDCSGGEDEREQICDDHMQKNSSCFGNQPECQKNGVMRCIPHEWLCDRHRDCDLGDDEKDCELLDPFSISVASPQGTATEECKDGTFRCAFGDCISDLLVCNGQTDCSDGSDEWQSACNTTQGRENSLNNNPDTTEVTDALTESNSDTTIVPSNDEMMTEDGQTSTHLDEQIEKSDALSASSDNELSSSYTNSFTTAMSSASSISSSAINTINTITPSSSFASSPPTLFPLLFPFLSSPPPSTSAYQPLDLSDLLTSTAHPPVPNSFSSSSSQSFSTNNPFWLPLPSNPFSSQSSISYPSNSPSESPHSLSAAHKPPSNVVKAVKTVKINLSNLKPVSYYKGVPIKPDNIWILSFLKKDKGDSQ</sequence>
<feature type="disulfide bond" evidence="9">
    <location>
        <begin position="119"/>
        <end position="134"/>
    </location>
</feature>
<dbReference type="SUPFAM" id="SSF57424">
    <property type="entry name" value="LDL receptor-like module"/>
    <property type="match status" value="3"/>
</dbReference>
<evidence type="ECO:0000256" key="2">
    <source>
        <dbReference type="ARBA" id="ARBA00022692"/>
    </source>
</evidence>
<dbReference type="OrthoDB" id="10017719at2759"/>
<dbReference type="InterPro" id="IPR002172">
    <property type="entry name" value="LDrepeatLR_classA_rpt"/>
</dbReference>
<feature type="disulfide bond" evidence="9">
    <location>
        <begin position="51"/>
        <end position="63"/>
    </location>
</feature>
<dbReference type="GO" id="GO:0005041">
    <property type="term" value="F:low-density lipoprotein particle receptor activity"/>
    <property type="evidence" value="ECO:0007669"/>
    <property type="project" value="TreeGrafter"/>
</dbReference>
<comment type="subcellular location">
    <subcellularLocation>
        <location evidence="1">Membrane</location>
        <topology evidence="1">Single-pass membrane protein</topology>
    </subcellularLocation>
</comment>
<feature type="region of interest" description="Disordered" evidence="10">
    <location>
        <begin position="367"/>
        <end position="390"/>
    </location>
</feature>
<comment type="caution">
    <text evidence="9">Lacks conserved residue(s) required for the propagation of feature annotation.</text>
</comment>
<reference evidence="12 13" key="1">
    <citation type="journal article" date="2017" name="Curr. Biol.">
        <title>Genome architecture and evolution of a unichromosomal asexual nematode.</title>
        <authorList>
            <person name="Fradin H."/>
            <person name="Zegar C."/>
            <person name="Gutwein M."/>
            <person name="Lucas J."/>
            <person name="Kovtun M."/>
            <person name="Corcoran D."/>
            <person name="Baugh L.R."/>
            <person name="Kiontke K."/>
            <person name="Gunsalus K."/>
            <person name="Fitch D.H."/>
            <person name="Piano F."/>
        </authorList>
    </citation>
    <scope>NUCLEOTIDE SEQUENCE [LARGE SCALE GENOMIC DNA]</scope>
    <source>
        <strain evidence="12">PF1309</strain>
    </source>
</reference>
<keyword evidence="11" id="KW-0732">Signal</keyword>